<evidence type="ECO:0000313" key="4">
    <source>
        <dbReference type="Proteomes" id="UP001159659"/>
    </source>
</evidence>
<dbReference type="EMBL" id="CANTFK010000943">
    <property type="protein sequence ID" value="CAI5734030.1"/>
    <property type="molecule type" value="Genomic_DNA"/>
</dbReference>
<accession>A0AAV0UAT6</accession>
<dbReference type="AlphaFoldDB" id="A0AAV0UAT6"/>
<organism evidence="3 4">
    <name type="scientific">Peronospora farinosa</name>
    <dbReference type="NCBI Taxonomy" id="134698"/>
    <lineage>
        <taxon>Eukaryota</taxon>
        <taxon>Sar</taxon>
        <taxon>Stramenopiles</taxon>
        <taxon>Oomycota</taxon>
        <taxon>Peronosporomycetes</taxon>
        <taxon>Peronosporales</taxon>
        <taxon>Peronosporaceae</taxon>
        <taxon>Peronospora</taxon>
    </lineage>
</organism>
<feature type="compositionally biased region" description="Basic and acidic residues" evidence="1">
    <location>
        <begin position="11"/>
        <end position="56"/>
    </location>
</feature>
<evidence type="ECO:0000259" key="2">
    <source>
        <dbReference type="PROSITE" id="PS50878"/>
    </source>
</evidence>
<dbReference type="InterPro" id="IPR043502">
    <property type="entry name" value="DNA/RNA_pol_sf"/>
</dbReference>
<protein>
    <recommendedName>
        <fullName evidence="2">Reverse transcriptase domain-containing protein</fullName>
    </recommendedName>
</protein>
<dbReference type="SUPFAM" id="SSF56672">
    <property type="entry name" value="DNA/RNA polymerases"/>
    <property type="match status" value="1"/>
</dbReference>
<dbReference type="PROSITE" id="PS50878">
    <property type="entry name" value="RT_POL"/>
    <property type="match status" value="1"/>
</dbReference>
<proteinExistence type="predicted"/>
<sequence length="566" mass="64448">MLRVPGFSEDAGFHRESQDGKDVHVKKEHKTEESLEDRSPVTQEEKNKRLKGRPDLGKGPVNMVEVKFIEDEPKYPPYVLVEDTLGHDAYHDPEDHQPTVKTERLSALLHCSALLPSQRKSAVVLLHKKESRAEPGNYRPIALVQVDVKVLSKALTYRLQHVIPDLVHPDQKGFVKGRSIHHHIRFLADLQDLVTSQEEEAYALFLDFEKAFDRVNWDYMFRLLEKMGFDKQFTQWIRLLYTNPQARLVINQNIQPALCPTRGVKQGDPLSALLFIFTIEPLGNMLRSHEEYGVCINADHTATSTFFADDSTLLSNSIAHLQAQLVVVAKYCDGSGAKLNLSKSKLLALNRNHDCPLLPGVYVLGRVETVKYLGIPFGQSSVDHALVDSLEKRFYDGFKLWHRRARTLRGRLLVAQTMILSRLWHYTQHVSIPGTIVKRWQSMLNKFVLCRKHDRHESHVQLIPTDFLYQRRGDGGLGVPSLAAHLKRQRLQFLLQFISAATTTHIRNWTTASSELLKLLLPCKCLGLPLHLSVAPWETNPMVAGFCMVESDVDIMVQDPVDIHMA</sequence>
<feature type="domain" description="Reverse transcriptase" evidence="2">
    <location>
        <begin position="107"/>
        <end position="377"/>
    </location>
</feature>
<feature type="region of interest" description="Disordered" evidence="1">
    <location>
        <begin position="1"/>
        <end position="58"/>
    </location>
</feature>
<dbReference type="PANTHER" id="PTHR19446">
    <property type="entry name" value="REVERSE TRANSCRIPTASES"/>
    <property type="match status" value="1"/>
</dbReference>
<evidence type="ECO:0000256" key="1">
    <source>
        <dbReference type="SAM" id="MobiDB-lite"/>
    </source>
</evidence>
<gene>
    <name evidence="3" type="ORF">PFR002_LOCUS7365</name>
</gene>
<name>A0AAV0UAT6_9STRA</name>
<reference evidence="3" key="1">
    <citation type="submission" date="2022-12" db="EMBL/GenBank/DDBJ databases">
        <authorList>
            <person name="Webb A."/>
        </authorList>
    </citation>
    <scope>NUCLEOTIDE SEQUENCE</scope>
    <source>
        <strain evidence="3">Pf2</strain>
    </source>
</reference>
<dbReference type="CDD" id="cd01650">
    <property type="entry name" value="RT_nLTR_like"/>
    <property type="match status" value="1"/>
</dbReference>
<comment type="caution">
    <text evidence="3">The sequence shown here is derived from an EMBL/GenBank/DDBJ whole genome shotgun (WGS) entry which is preliminary data.</text>
</comment>
<dbReference type="Proteomes" id="UP001159659">
    <property type="component" value="Unassembled WGS sequence"/>
</dbReference>
<dbReference type="InterPro" id="IPR000477">
    <property type="entry name" value="RT_dom"/>
</dbReference>
<evidence type="ECO:0000313" key="3">
    <source>
        <dbReference type="EMBL" id="CAI5734030.1"/>
    </source>
</evidence>
<dbReference type="Pfam" id="PF00078">
    <property type="entry name" value="RVT_1"/>
    <property type="match status" value="1"/>
</dbReference>